<keyword evidence="2" id="KW-0813">Transport</keyword>
<dbReference type="KEGG" id="ngv:CDO52_26565"/>
<keyword evidence="3 7" id="KW-0812">Transmembrane</keyword>
<dbReference type="GO" id="GO:0022857">
    <property type="term" value="F:transmembrane transporter activity"/>
    <property type="evidence" value="ECO:0007669"/>
    <property type="project" value="InterPro"/>
</dbReference>
<reference evidence="9 10" key="1">
    <citation type="submission" date="2017-08" db="EMBL/GenBank/DDBJ databases">
        <title>The complete genome sequence of Nocardiopsis gilva YIM 90087.</title>
        <authorList>
            <person name="Yin M."/>
            <person name="Tang S."/>
        </authorList>
    </citation>
    <scope>NUCLEOTIDE SEQUENCE [LARGE SCALE GENOMIC DNA]</scope>
    <source>
        <strain evidence="9 10">YIM 90087</strain>
    </source>
</reference>
<evidence type="ECO:0000259" key="8">
    <source>
        <dbReference type="PROSITE" id="PS50850"/>
    </source>
</evidence>
<protein>
    <submittedName>
        <fullName evidence="9">MFS transporter</fullName>
    </submittedName>
</protein>
<dbReference type="PANTHER" id="PTHR43385">
    <property type="entry name" value="RIBOFLAVIN TRANSPORTER RIBJ"/>
    <property type="match status" value="1"/>
</dbReference>
<evidence type="ECO:0000256" key="1">
    <source>
        <dbReference type="ARBA" id="ARBA00004651"/>
    </source>
</evidence>
<dbReference type="InterPro" id="IPR036259">
    <property type="entry name" value="MFS_trans_sf"/>
</dbReference>
<dbReference type="SUPFAM" id="SSF103473">
    <property type="entry name" value="MFS general substrate transporter"/>
    <property type="match status" value="1"/>
</dbReference>
<evidence type="ECO:0000313" key="10">
    <source>
        <dbReference type="Proteomes" id="UP000215005"/>
    </source>
</evidence>
<keyword evidence="10" id="KW-1185">Reference proteome</keyword>
<dbReference type="InterPro" id="IPR011701">
    <property type="entry name" value="MFS"/>
</dbReference>
<dbReference type="Gene3D" id="1.20.1250.20">
    <property type="entry name" value="MFS general substrate transporter like domains"/>
    <property type="match status" value="1"/>
</dbReference>
<dbReference type="PANTHER" id="PTHR43385:SF1">
    <property type="entry name" value="RIBOFLAVIN TRANSPORTER RIBJ"/>
    <property type="match status" value="1"/>
</dbReference>
<dbReference type="GO" id="GO:0005886">
    <property type="term" value="C:plasma membrane"/>
    <property type="evidence" value="ECO:0007669"/>
    <property type="project" value="UniProtKB-SubCell"/>
</dbReference>
<gene>
    <name evidence="9" type="ORF">CDO52_26565</name>
</gene>
<comment type="subcellular location">
    <subcellularLocation>
        <location evidence="1">Cell membrane</location>
        <topology evidence="1">Multi-pass membrane protein</topology>
    </subcellularLocation>
</comment>
<dbReference type="EMBL" id="CP022753">
    <property type="protein sequence ID" value="ASU85889.1"/>
    <property type="molecule type" value="Genomic_DNA"/>
</dbReference>
<evidence type="ECO:0000256" key="5">
    <source>
        <dbReference type="ARBA" id="ARBA00023136"/>
    </source>
</evidence>
<feature type="transmembrane region" description="Helical" evidence="7">
    <location>
        <begin position="326"/>
        <end position="345"/>
    </location>
</feature>
<feature type="transmembrane region" description="Helical" evidence="7">
    <location>
        <begin position="175"/>
        <end position="194"/>
    </location>
</feature>
<evidence type="ECO:0000256" key="3">
    <source>
        <dbReference type="ARBA" id="ARBA00022692"/>
    </source>
</evidence>
<feature type="transmembrane region" description="Helical" evidence="7">
    <location>
        <begin position="206"/>
        <end position="226"/>
    </location>
</feature>
<feature type="region of interest" description="Disordered" evidence="6">
    <location>
        <begin position="1"/>
        <end position="41"/>
    </location>
</feature>
<feature type="transmembrane region" description="Helical" evidence="7">
    <location>
        <begin position="82"/>
        <end position="105"/>
    </location>
</feature>
<sequence length="441" mass="44641">MFLLSSHAESGTGDESNSESASPDPSAASSPSTSALSTSSGPLAKGTIAVVALSGAVMALSGPGQTAGLSVFVDHIIGDLGISRSIVSAAYLVGTLGGAVVLPWIGRAVDHFGVRRMLTAIALTFGAFLTLLAVVHEIVGLTVAFVGVRAMGRGGMTLVATTAVATAVTRKRGTALGITSAVGAAGISLFPLLAEMAIVRLGWRSVLMWEAALVWAVILPIAWWGMRGVTRAQADEASTESASETAAEPAWPLRAVVRTSMFWLVTSAVAVAGLTGTALFFHQIAVLGEQGLSSAQAAANFLPQTVAGLLAALAFSSAADRFSPKLLIFIAMMMHVGAMAMLPFVSPGVSALVYGMALGAAGAGARSVEAAAMPFYFGTEVIGSLRGLTQSVAVSSTAIAPLLLSLGHDLVGSYAPVVLVLAILPAGVALVAPFARVPTEE</sequence>
<evidence type="ECO:0000256" key="6">
    <source>
        <dbReference type="SAM" id="MobiDB-lite"/>
    </source>
</evidence>
<name>A0A223SCZ1_9ACTN</name>
<organism evidence="9 10">
    <name type="scientific">Nocardiopsis gilva YIM 90087</name>
    <dbReference type="NCBI Taxonomy" id="1235441"/>
    <lineage>
        <taxon>Bacteria</taxon>
        <taxon>Bacillati</taxon>
        <taxon>Actinomycetota</taxon>
        <taxon>Actinomycetes</taxon>
        <taxon>Streptosporangiales</taxon>
        <taxon>Nocardiopsidaceae</taxon>
        <taxon>Nocardiopsis</taxon>
    </lineage>
</organism>
<feature type="transmembrane region" description="Helical" evidence="7">
    <location>
        <begin position="301"/>
        <end position="319"/>
    </location>
</feature>
<proteinExistence type="predicted"/>
<dbReference type="InterPro" id="IPR020846">
    <property type="entry name" value="MFS_dom"/>
</dbReference>
<keyword evidence="4 7" id="KW-1133">Transmembrane helix</keyword>
<feature type="transmembrane region" description="Helical" evidence="7">
    <location>
        <begin position="261"/>
        <end position="281"/>
    </location>
</feature>
<evidence type="ECO:0000313" key="9">
    <source>
        <dbReference type="EMBL" id="ASU85889.1"/>
    </source>
</evidence>
<evidence type="ECO:0000256" key="4">
    <source>
        <dbReference type="ARBA" id="ARBA00022989"/>
    </source>
</evidence>
<dbReference type="InterPro" id="IPR052983">
    <property type="entry name" value="MFS_Riboflavin_Transporter"/>
</dbReference>
<feature type="transmembrane region" description="Helical" evidence="7">
    <location>
        <begin position="150"/>
        <end position="168"/>
    </location>
</feature>
<dbReference type="PROSITE" id="PS50850">
    <property type="entry name" value="MFS"/>
    <property type="match status" value="1"/>
</dbReference>
<feature type="transmembrane region" description="Helical" evidence="7">
    <location>
        <begin position="117"/>
        <end position="138"/>
    </location>
</feature>
<dbReference type="RefSeq" id="WP_017618388.1">
    <property type="nucleotide sequence ID" value="NZ_ANBG01000165.1"/>
</dbReference>
<keyword evidence="5 7" id="KW-0472">Membrane</keyword>
<evidence type="ECO:0000256" key="7">
    <source>
        <dbReference type="SAM" id="Phobius"/>
    </source>
</evidence>
<feature type="transmembrane region" description="Helical" evidence="7">
    <location>
        <begin position="414"/>
        <end position="435"/>
    </location>
</feature>
<feature type="domain" description="Major facilitator superfamily (MFS) profile" evidence="8">
    <location>
        <begin position="47"/>
        <end position="440"/>
    </location>
</feature>
<accession>A0A223SCZ1</accession>
<evidence type="ECO:0000256" key="2">
    <source>
        <dbReference type="ARBA" id="ARBA00022448"/>
    </source>
</evidence>
<dbReference type="AlphaFoldDB" id="A0A223SCZ1"/>
<feature type="compositionally biased region" description="Low complexity" evidence="6">
    <location>
        <begin position="14"/>
        <end position="41"/>
    </location>
</feature>
<dbReference type="Pfam" id="PF07690">
    <property type="entry name" value="MFS_1"/>
    <property type="match status" value="1"/>
</dbReference>
<dbReference type="Proteomes" id="UP000215005">
    <property type="component" value="Chromosome"/>
</dbReference>